<proteinExistence type="predicted"/>
<dbReference type="SUPFAM" id="SSF81342">
    <property type="entry name" value="Transmembrane di-heme cytochromes"/>
    <property type="match status" value="1"/>
</dbReference>
<organism evidence="8 9">
    <name type="scientific">Ancylobacter dichloromethanicus</name>
    <dbReference type="NCBI Taxonomy" id="518825"/>
    <lineage>
        <taxon>Bacteria</taxon>
        <taxon>Pseudomonadati</taxon>
        <taxon>Pseudomonadota</taxon>
        <taxon>Alphaproteobacteria</taxon>
        <taxon>Hyphomicrobiales</taxon>
        <taxon>Xanthobacteraceae</taxon>
        <taxon>Ancylobacter</taxon>
    </lineage>
</organism>
<dbReference type="PANTHER" id="PTHR30485:SF2">
    <property type="entry name" value="BLL0597 PROTEIN"/>
    <property type="match status" value="1"/>
</dbReference>
<dbReference type="GO" id="GO:0022904">
    <property type="term" value="P:respiratory electron transport chain"/>
    <property type="evidence" value="ECO:0007669"/>
    <property type="project" value="InterPro"/>
</dbReference>
<feature type="transmembrane region" description="Helical" evidence="6">
    <location>
        <begin position="110"/>
        <end position="130"/>
    </location>
</feature>
<sequence length="187" mass="20642">MTERVVQAGGRAPPAAGARVRVWDPVVRLFHWTVVTGCVLNLFILEDGESPHRIVGYVVAGALAVRLVWGFTGTKYARFADFVPTPARLVAYVRALRHGHEPRLLGHNPAGAAMMLALMALLAGVCLTGWMSTLDAFWGEDWLEELHETLANAILVLALLHAAAALFESVRHRENLVWSMVTGWKRR</sequence>
<accession>A0A9W6JBE3</accession>
<dbReference type="GO" id="GO:0020037">
    <property type="term" value="F:heme binding"/>
    <property type="evidence" value="ECO:0007669"/>
    <property type="project" value="TreeGrafter"/>
</dbReference>
<dbReference type="RefSeq" id="WP_213376122.1">
    <property type="nucleotide sequence ID" value="NZ_BSFJ01000017.1"/>
</dbReference>
<dbReference type="InterPro" id="IPR051542">
    <property type="entry name" value="Hydrogenase_cytochrome"/>
</dbReference>
<keyword evidence="9" id="KW-1185">Reference proteome</keyword>
<dbReference type="Gene3D" id="1.20.950.20">
    <property type="entry name" value="Transmembrane di-heme cytochromes, Chain C"/>
    <property type="match status" value="1"/>
</dbReference>
<reference evidence="8" key="2">
    <citation type="submission" date="2023-01" db="EMBL/GenBank/DDBJ databases">
        <authorList>
            <person name="Sun Q."/>
            <person name="Evtushenko L."/>
        </authorList>
    </citation>
    <scope>NUCLEOTIDE SEQUENCE</scope>
    <source>
        <strain evidence="8">VKM B-2484</strain>
    </source>
</reference>
<keyword evidence="4 6" id="KW-1133">Transmembrane helix</keyword>
<evidence type="ECO:0000259" key="7">
    <source>
        <dbReference type="Pfam" id="PF01292"/>
    </source>
</evidence>
<dbReference type="GO" id="GO:0009055">
    <property type="term" value="F:electron transfer activity"/>
    <property type="evidence" value="ECO:0007669"/>
    <property type="project" value="InterPro"/>
</dbReference>
<evidence type="ECO:0000256" key="6">
    <source>
        <dbReference type="SAM" id="Phobius"/>
    </source>
</evidence>
<keyword evidence="2" id="KW-1003">Cell membrane</keyword>
<reference evidence="8" key="1">
    <citation type="journal article" date="2014" name="Int. J. Syst. Evol. Microbiol.">
        <title>Complete genome sequence of Corynebacterium casei LMG S-19264T (=DSM 44701T), isolated from a smear-ripened cheese.</title>
        <authorList>
            <consortium name="US DOE Joint Genome Institute (JGI-PGF)"/>
            <person name="Walter F."/>
            <person name="Albersmeier A."/>
            <person name="Kalinowski J."/>
            <person name="Ruckert C."/>
        </authorList>
    </citation>
    <scope>NUCLEOTIDE SEQUENCE</scope>
    <source>
        <strain evidence="8">VKM B-2484</strain>
    </source>
</reference>
<dbReference type="AlphaFoldDB" id="A0A9W6JBE3"/>
<dbReference type="Pfam" id="PF01292">
    <property type="entry name" value="Ni_hydr_CYTB"/>
    <property type="match status" value="1"/>
</dbReference>
<feature type="transmembrane region" description="Helical" evidence="6">
    <location>
        <begin position="51"/>
        <end position="69"/>
    </location>
</feature>
<dbReference type="GO" id="GO:0005886">
    <property type="term" value="C:plasma membrane"/>
    <property type="evidence" value="ECO:0007669"/>
    <property type="project" value="UniProtKB-SubCell"/>
</dbReference>
<feature type="transmembrane region" description="Helical" evidence="6">
    <location>
        <begin position="29"/>
        <end position="45"/>
    </location>
</feature>
<keyword evidence="3 6" id="KW-0812">Transmembrane</keyword>
<feature type="domain" description="Cytochrome b561 bacterial/Ni-hydrogenase" evidence="7">
    <location>
        <begin position="22"/>
        <end position="183"/>
    </location>
</feature>
<dbReference type="Proteomes" id="UP001143370">
    <property type="component" value="Unassembled WGS sequence"/>
</dbReference>
<evidence type="ECO:0000256" key="3">
    <source>
        <dbReference type="ARBA" id="ARBA00022692"/>
    </source>
</evidence>
<dbReference type="EMBL" id="BSFJ01000017">
    <property type="protein sequence ID" value="GLK72533.1"/>
    <property type="molecule type" value="Genomic_DNA"/>
</dbReference>
<evidence type="ECO:0000256" key="1">
    <source>
        <dbReference type="ARBA" id="ARBA00004651"/>
    </source>
</evidence>
<feature type="transmembrane region" description="Helical" evidence="6">
    <location>
        <begin position="150"/>
        <end position="170"/>
    </location>
</feature>
<comment type="caution">
    <text evidence="8">The sequence shown here is derived from an EMBL/GenBank/DDBJ whole genome shotgun (WGS) entry which is preliminary data.</text>
</comment>
<evidence type="ECO:0000313" key="9">
    <source>
        <dbReference type="Proteomes" id="UP001143370"/>
    </source>
</evidence>
<comment type="subcellular location">
    <subcellularLocation>
        <location evidence="1">Cell membrane</location>
        <topology evidence="1">Multi-pass membrane protein</topology>
    </subcellularLocation>
</comment>
<name>A0A9W6JBE3_9HYPH</name>
<keyword evidence="5 6" id="KW-0472">Membrane</keyword>
<dbReference type="InterPro" id="IPR011577">
    <property type="entry name" value="Cyt_b561_bac/Ni-Hgenase"/>
</dbReference>
<protein>
    <submittedName>
        <fullName evidence="8">Cytochrome b561</fullName>
    </submittedName>
</protein>
<evidence type="ECO:0000256" key="4">
    <source>
        <dbReference type="ARBA" id="ARBA00022989"/>
    </source>
</evidence>
<dbReference type="PANTHER" id="PTHR30485">
    <property type="entry name" value="NI/FE-HYDROGENASE 1 B-TYPE CYTOCHROME SUBUNIT"/>
    <property type="match status" value="1"/>
</dbReference>
<evidence type="ECO:0000256" key="5">
    <source>
        <dbReference type="ARBA" id="ARBA00023136"/>
    </source>
</evidence>
<gene>
    <name evidence="8" type="ORF">GCM10017643_26490</name>
</gene>
<evidence type="ECO:0000313" key="8">
    <source>
        <dbReference type="EMBL" id="GLK72533.1"/>
    </source>
</evidence>
<evidence type="ECO:0000256" key="2">
    <source>
        <dbReference type="ARBA" id="ARBA00022475"/>
    </source>
</evidence>
<dbReference type="InterPro" id="IPR016174">
    <property type="entry name" value="Di-haem_cyt_TM"/>
</dbReference>